<feature type="transmembrane region" description="Helical" evidence="6">
    <location>
        <begin position="31"/>
        <end position="52"/>
    </location>
</feature>
<keyword evidence="5 6" id="KW-0472">Membrane</keyword>
<comment type="caution">
    <text evidence="8">The sequence shown here is derived from an EMBL/GenBank/DDBJ whole genome shotgun (WGS) entry which is preliminary data.</text>
</comment>
<dbReference type="Proteomes" id="UP001279522">
    <property type="component" value="Unassembled WGS sequence"/>
</dbReference>
<sequence>MISGVLYALLAGLMWGLIFVGPLIVPEYPAVLQSMGRYLALGLIALPIAWLGRVRLRQLGRKDWLTALTLTMMGNLIYYVCLASAIQRTGAPVSTMIIGTLPVVITVFANLLYSQRDGKLSWWRLSPALVLIGIGLLCVNISELNQGLPDFSGWRYGSGIALALISVVCWAWYALRNARWLRENPDKHPMMWATAQALVTLPVSLLGYIAACLWLNGQTPDFALPFGPRPAVFIGLMIAIAVLCSWVGALCWNVASQKLPTVILGPLIVFETLAGLLYTFILRQEFPPLLTVSGITLLMVGVVIAVRAKPQKPSVVVVPQS</sequence>
<keyword evidence="2" id="KW-1003">Cell membrane</keyword>
<dbReference type="InterPro" id="IPR000620">
    <property type="entry name" value="EamA_dom"/>
</dbReference>
<feature type="transmembrane region" description="Helical" evidence="6">
    <location>
        <begin position="287"/>
        <end position="306"/>
    </location>
</feature>
<evidence type="ECO:0000313" key="8">
    <source>
        <dbReference type="EMBL" id="ELV3677989.1"/>
    </source>
</evidence>
<evidence type="ECO:0000256" key="6">
    <source>
        <dbReference type="SAM" id="Phobius"/>
    </source>
</evidence>
<feature type="domain" description="EamA" evidence="7">
    <location>
        <begin position="3"/>
        <end position="137"/>
    </location>
</feature>
<evidence type="ECO:0000256" key="5">
    <source>
        <dbReference type="ARBA" id="ARBA00023136"/>
    </source>
</evidence>
<comment type="subcellular location">
    <subcellularLocation>
        <location evidence="1">Cell membrane</location>
        <topology evidence="1">Multi-pass membrane protein</topology>
    </subcellularLocation>
</comment>
<evidence type="ECO:0000313" key="9">
    <source>
        <dbReference type="Proteomes" id="UP001279522"/>
    </source>
</evidence>
<feature type="transmembrane region" description="Helical" evidence="6">
    <location>
        <begin position="92"/>
        <end position="113"/>
    </location>
</feature>
<feature type="transmembrane region" description="Helical" evidence="6">
    <location>
        <begin position="231"/>
        <end position="255"/>
    </location>
</feature>
<keyword evidence="3 6" id="KW-0812">Transmembrane</keyword>
<dbReference type="InterPro" id="IPR051258">
    <property type="entry name" value="Diverse_Substrate_Transporter"/>
</dbReference>
<reference evidence="8" key="1">
    <citation type="submission" date="2023-05" db="EMBL/GenBank/DDBJ databases">
        <authorList>
            <consortium name="Clinical and Environmental Microbiology Branch: Whole genome sequencing antimicrobial resistance pathogens in the healthcare setting"/>
        </authorList>
    </citation>
    <scope>NUCLEOTIDE SEQUENCE</scope>
    <source>
        <strain evidence="8">2023GN-00287</strain>
    </source>
</reference>
<feature type="transmembrane region" description="Helical" evidence="6">
    <location>
        <begin position="64"/>
        <end position="86"/>
    </location>
</feature>
<dbReference type="PANTHER" id="PTHR42920:SF11">
    <property type="entry name" value="INNER MEMBRANE PROTEIN YTFF"/>
    <property type="match status" value="1"/>
</dbReference>
<protein>
    <submittedName>
        <fullName evidence="8">DMT family transporter</fullName>
    </submittedName>
</protein>
<dbReference type="SUPFAM" id="SSF103481">
    <property type="entry name" value="Multidrug resistance efflux transporter EmrE"/>
    <property type="match status" value="1"/>
</dbReference>
<proteinExistence type="predicted"/>
<dbReference type="GO" id="GO:0005886">
    <property type="term" value="C:plasma membrane"/>
    <property type="evidence" value="ECO:0007669"/>
    <property type="project" value="UniProtKB-SubCell"/>
</dbReference>
<evidence type="ECO:0000256" key="2">
    <source>
        <dbReference type="ARBA" id="ARBA00022475"/>
    </source>
</evidence>
<feature type="transmembrane region" description="Helical" evidence="6">
    <location>
        <begin position="125"/>
        <end position="142"/>
    </location>
</feature>
<feature type="transmembrane region" description="Helical" evidence="6">
    <location>
        <begin position="262"/>
        <end position="281"/>
    </location>
</feature>
<feature type="transmembrane region" description="Helical" evidence="6">
    <location>
        <begin position="154"/>
        <end position="175"/>
    </location>
</feature>
<evidence type="ECO:0000256" key="1">
    <source>
        <dbReference type="ARBA" id="ARBA00004651"/>
    </source>
</evidence>
<feature type="transmembrane region" description="Helical" evidence="6">
    <location>
        <begin position="5"/>
        <end position="25"/>
    </location>
</feature>
<keyword evidence="4 6" id="KW-1133">Transmembrane helix</keyword>
<dbReference type="InterPro" id="IPR037185">
    <property type="entry name" value="EmrE-like"/>
</dbReference>
<dbReference type="PANTHER" id="PTHR42920">
    <property type="entry name" value="OS03G0707200 PROTEIN-RELATED"/>
    <property type="match status" value="1"/>
</dbReference>
<evidence type="ECO:0000256" key="3">
    <source>
        <dbReference type="ARBA" id="ARBA00022692"/>
    </source>
</evidence>
<name>A0AAN4A343_CITFR</name>
<organism evidence="8 9">
    <name type="scientific">Citrobacter freundii</name>
    <dbReference type="NCBI Taxonomy" id="546"/>
    <lineage>
        <taxon>Bacteria</taxon>
        <taxon>Pseudomonadati</taxon>
        <taxon>Pseudomonadota</taxon>
        <taxon>Gammaproteobacteria</taxon>
        <taxon>Enterobacterales</taxon>
        <taxon>Enterobacteriaceae</taxon>
        <taxon>Citrobacter</taxon>
        <taxon>Citrobacter freundii complex</taxon>
    </lineage>
</organism>
<gene>
    <name evidence="8" type="ORF">SGX49_000363</name>
</gene>
<evidence type="ECO:0000259" key="7">
    <source>
        <dbReference type="Pfam" id="PF00892"/>
    </source>
</evidence>
<dbReference type="AlphaFoldDB" id="A0AAN4A343"/>
<dbReference type="EMBL" id="ABOSXX010000001">
    <property type="protein sequence ID" value="ELV3677989.1"/>
    <property type="molecule type" value="Genomic_DNA"/>
</dbReference>
<evidence type="ECO:0000256" key="4">
    <source>
        <dbReference type="ARBA" id="ARBA00022989"/>
    </source>
</evidence>
<accession>A0AAN4A343</accession>
<dbReference type="Pfam" id="PF00892">
    <property type="entry name" value="EamA"/>
    <property type="match status" value="1"/>
</dbReference>
<feature type="transmembrane region" description="Helical" evidence="6">
    <location>
        <begin position="195"/>
        <end position="216"/>
    </location>
</feature>